<feature type="region of interest" description="Disordered" evidence="1">
    <location>
        <begin position="119"/>
        <end position="138"/>
    </location>
</feature>
<dbReference type="Proteomes" id="UP000219994">
    <property type="component" value="Unassembled WGS sequence"/>
</dbReference>
<comment type="caution">
    <text evidence="2">The sequence shown here is derived from an EMBL/GenBank/DDBJ whole genome shotgun (WGS) entry which is preliminary data.</text>
</comment>
<organism evidence="2 3">
    <name type="scientific">Candidatus Lumbricidiphila eiseniae</name>
    <dbReference type="NCBI Taxonomy" id="1969409"/>
    <lineage>
        <taxon>Bacteria</taxon>
        <taxon>Bacillati</taxon>
        <taxon>Actinomycetota</taxon>
        <taxon>Actinomycetes</taxon>
        <taxon>Micrococcales</taxon>
        <taxon>Microbacteriaceae</taxon>
        <taxon>Candidatus Lumbricidiphila</taxon>
    </lineage>
</organism>
<dbReference type="AlphaFoldDB" id="A0A2A6FR35"/>
<proteinExistence type="predicted"/>
<reference evidence="3" key="1">
    <citation type="submission" date="2017-03" db="EMBL/GenBank/DDBJ databases">
        <authorList>
            <person name="Lund M.B."/>
        </authorList>
    </citation>
    <scope>NUCLEOTIDE SEQUENCE [LARGE SCALE GENOMIC DNA]</scope>
</reference>
<feature type="compositionally biased region" description="Polar residues" evidence="1">
    <location>
        <begin position="119"/>
        <end position="130"/>
    </location>
</feature>
<gene>
    <name evidence="2" type="ORF">B5766_07685</name>
</gene>
<protein>
    <submittedName>
        <fullName evidence="2">Uncharacterized protein</fullName>
    </submittedName>
</protein>
<sequence>MSGRLRGFEMMRSALTRRGMPTPVSQFMNSGLGEHVVRDVSEDVALGWLRDDVCRELGIDVGDDVALLATGQRLLVGGDLGMFAARSGIPVEVLDRALDTLAGKLFPALTDELNTAVGTGVASTSGSESRLGSAPGRKRSAESFGWVAGLGRRGQAWAEVERIVGSTSEARYEVLRAVFDPMGLDALSRAQLRTLTGNGSYVQSTRGSSLLFLLVLAVRARRLSRAQTMQILWDTREALSERQTLDGAEVEGDAS</sequence>
<evidence type="ECO:0000313" key="2">
    <source>
        <dbReference type="EMBL" id="PDQ35189.1"/>
    </source>
</evidence>
<evidence type="ECO:0000256" key="1">
    <source>
        <dbReference type="SAM" id="MobiDB-lite"/>
    </source>
</evidence>
<name>A0A2A6FR35_9MICO</name>
<accession>A0A2A6FR35</accession>
<evidence type="ECO:0000313" key="3">
    <source>
        <dbReference type="Proteomes" id="UP000219994"/>
    </source>
</evidence>
<dbReference type="EMBL" id="NAEP01000039">
    <property type="protein sequence ID" value="PDQ35189.1"/>
    <property type="molecule type" value="Genomic_DNA"/>
</dbReference>